<gene>
    <name evidence="11" type="ORF">FCC1311_094772</name>
</gene>
<evidence type="ECO:0000256" key="4">
    <source>
        <dbReference type="ARBA" id="ARBA00023002"/>
    </source>
</evidence>
<evidence type="ECO:0000259" key="9">
    <source>
        <dbReference type="Pfam" id="PF00081"/>
    </source>
</evidence>
<proteinExistence type="inferred from homology"/>
<protein>
    <recommendedName>
        <fullName evidence="7">Superoxide dismutase</fullName>
        <ecNumber evidence="7">1.15.1.1</ecNumber>
    </recommendedName>
</protein>
<dbReference type="EC" id="1.15.1.1" evidence="7"/>
<evidence type="ECO:0000259" key="10">
    <source>
        <dbReference type="Pfam" id="PF02777"/>
    </source>
</evidence>
<dbReference type="Pfam" id="PF02777">
    <property type="entry name" value="Sod_Fe_C"/>
    <property type="match status" value="1"/>
</dbReference>
<dbReference type="PIRSF" id="PIRSF000349">
    <property type="entry name" value="SODismutase"/>
    <property type="match status" value="1"/>
</dbReference>
<feature type="signal peptide" evidence="8">
    <location>
        <begin position="1"/>
        <end position="28"/>
    </location>
</feature>
<dbReference type="PANTHER" id="PTHR43595">
    <property type="entry name" value="37S RIBOSOMAL PROTEIN S26, MITOCHONDRIAL"/>
    <property type="match status" value="1"/>
</dbReference>
<feature type="binding site" evidence="6">
    <location>
        <position position="116"/>
    </location>
    <ligand>
        <name>Mn(2+)</name>
        <dbReference type="ChEBI" id="CHEBI:29035"/>
    </ligand>
</feature>
<dbReference type="PANTHER" id="PTHR43595:SF2">
    <property type="entry name" value="SMALL RIBOSOMAL SUBUNIT PROTEIN MS42"/>
    <property type="match status" value="1"/>
</dbReference>
<evidence type="ECO:0000256" key="8">
    <source>
        <dbReference type="SAM" id="SignalP"/>
    </source>
</evidence>
<dbReference type="InterPro" id="IPR019832">
    <property type="entry name" value="Mn/Fe_SOD_C"/>
</dbReference>
<dbReference type="GO" id="GO:0004784">
    <property type="term" value="F:superoxide dismutase activity"/>
    <property type="evidence" value="ECO:0007669"/>
    <property type="project" value="UniProtKB-EC"/>
</dbReference>
<keyword evidence="3 6" id="KW-0479">Metal-binding</keyword>
<dbReference type="InterPro" id="IPR019833">
    <property type="entry name" value="Mn/Fe_SOD_BS"/>
</dbReference>
<dbReference type="InterPro" id="IPR036314">
    <property type="entry name" value="SOD_C_sf"/>
</dbReference>
<feature type="domain" description="Manganese/iron superoxide dismutase N-terminal" evidence="9">
    <location>
        <begin position="33"/>
        <end position="124"/>
    </location>
</feature>
<comment type="caution">
    <text evidence="11">The sequence shown here is derived from an EMBL/GenBank/DDBJ whole genome shotgun (WGS) entry which is preliminary data.</text>
</comment>
<dbReference type="SUPFAM" id="SSF54719">
    <property type="entry name" value="Fe,Mn superoxide dismutase (SOD), C-terminal domain"/>
    <property type="match status" value="1"/>
</dbReference>
<evidence type="ECO:0000256" key="5">
    <source>
        <dbReference type="ARBA" id="ARBA00023004"/>
    </source>
</evidence>
<dbReference type="EMBL" id="BEYU01000149">
    <property type="protein sequence ID" value="GBG33253.1"/>
    <property type="molecule type" value="Genomic_DNA"/>
</dbReference>
<dbReference type="AlphaFoldDB" id="A0A2R5GX41"/>
<dbReference type="GO" id="GO:0046872">
    <property type="term" value="F:metal ion binding"/>
    <property type="evidence" value="ECO:0007669"/>
    <property type="project" value="UniProtKB-KW"/>
</dbReference>
<dbReference type="Gene3D" id="1.10.287.990">
    <property type="entry name" value="Fe,Mn superoxide dismutase (SOD) domain"/>
    <property type="match status" value="1"/>
</dbReference>
<dbReference type="PROSITE" id="PS00088">
    <property type="entry name" value="SOD_MN"/>
    <property type="match status" value="1"/>
</dbReference>
<comment type="function">
    <text evidence="7">Destroys radicals which are normally produced within the cells and which are toxic to biological systems.</text>
</comment>
<dbReference type="SUPFAM" id="SSF46609">
    <property type="entry name" value="Fe,Mn superoxide dismutase (SOD), N-terminal domain"/>
    <property type="match status" value="1"/>
</dbReference>
<comment type="catalytic activity">
    <reaction evidence="7">
        <text>2 superoxide + 2 H(+) = H2O2 + O2</text>
        <dbReference type="Rhea" id="RHEA:20696"/>
        <dbReference type="ChEBI" id="CHEBI:15378"/>
        <dbReference type="ChEBI" id="CHEBI:15379"/>
        <dbReference type="ChEBI" id="CHEBI:16240"/>
        <dbReference type="ChEBI" id="CHEBI:18421"/>
        <dbReference type="EC" id="1.15.1.1"/>
    </reaction>
</comment>
<feature type="domain" description="Manganese/iron superoxide dismutase C-terminal" evidence="10">
    <location>
        <begin position="135"/>
        <end position="234"/>
    </location>
</feature>
<evidence type="ECO:0000313" key="12">
    <source>
        <dbReference type="Proteomes" id="UP000241890"/>
    </source>
</evidence>
<dbReference type="Proteomes" id="UP000241890">
    <property type="component" value="Unassembled WGS sequence"/>
</dbReference>
<organism evidence="11 12">
    <name type="scientific">Hondaea fermentalgiana</name>
    <dbReference type="NCBI Taxonomy" id="2315210"/>
    <lineage>
        <taxon>Eukaryota</taxon>
        <taxon>Sar</taxon>
        <taxon>Stramenopiles</taxon>
        <taxon>Bigyra</taxon>
        <taxon>Labyrinthulomycetes</taxon>
        <taxon>Thraustochytrida</taxon>
        <taxon>Thraustochytriidae</taxon>
        <taxon>Hondaea</taxon>
    </lineage>
</organism>
<keyword evidence="12" id="KW-1185">Reference proteome</keyword>
<comment type="similarity">
    <text evidence="2 7">Belongs to the iron/manganese superoxide dismutase family.</text>
</comment>
<evidence type="ECO:0000256" key="7">
    <source>
        <dbReference type="RuleBase" id="RU000414"/>
    </source>
</evidence>
<dbReference type="FunFam" id="3.55.40.20:FF:000004">
    <property type="entry name" value="Superoxide dismutase [Fe]"/>
    <property type="match status" value="1"/>
</dbReference>
<dbReference type="InParanoid" id="A0A2R5GX41"/>
<feature type="binding site" evidence="6">
    <location>
        <position position="55"/>
    </location>
    <ligand>
        <name>Mn(2+)</name>
        <dbReference type="ChEBI" id="CHEBI:29035"/>
    </ligand>
</feature>
<dbReference type="InterPro" id="IPR019831">
    <property type="entry name" value="Mn/Fe_SOD_N"/>
</dbReference>
<evidence type="ECO:0000256" key="1">
    <source>
        <dbReference type="ARBA" id="ARBA00001962"/>
    </source>
</evidence>
<sequence>MKTFGRWVCASLVLGVLTGTATPPTVAAQNLPLPPLPYAYDALEPYIDEQTMRIHHLKHHQAYTDNLNKALATMRGDPELKHLAKMGIDKLLQHLDEVPPRLRGQVRNHGGGYVNHDQFWRNLSPNGAGEPGQGSALQHAIEKSFGSLDGFKTVFSEACLGVFGSGWCWLCFNTEAQTLSVETTSNQDSPTSAGLEVIIALDVWEHAYYLKHQNRRKDYLEAIFAVLDWQEADARLRKVLHDATKEDL</sequence>
<feature type="chain" id="PRO_5015344649" description="Superoxide dismutase" evidence="8">
    <location>
        <begin position="29"/>
        <end position="248"/>
    </location>
</feature>
<evidence type="ECO:0000313" key="11">
    <source>
        <dbReference type="EMBL" id="GBG33253.1"/>
    </source>
</evidence>
<accession>A0A2R5GX41</accession>
<feature type="binding site" evidence="6">
    <location>
        <position position="206"/>
    </location>
    <ligand>
        <name>Mn(2+)</name>
        <dbReference type="ChEBI" id="CHEBI:29035"/>
    </ligand>
</feature>
<dbReference type="Gene3D" id="3.55.40.20">
    <property type="entry name" value="Iron/manganese superoxide dismutase, C-terminal domain"/>
    <property type="match status" value="1"/>
</dbReference>
<dbReference type="Pfam" id="PF00081">
    <property type="entry name" value="Sod_Fe_N"/>
    <property type="match status" value="1"/>
</dbReference>
<name>A0A2R5GX41_9STRA</name>
<evidence type="ECO:0000256" key="6">
    <source>
        <dbReference type="PIRSR" id="PIRSR000349-1"/>
    </source>
</evidence>
<comment type="cofactor">
    <cofactor evidence="1">
        <name>Fe cation</name>
        <dbReference type="ChEBI" id="CHEBI:24875"/>
    </cofactor>
</comment>
<keyword evidence="4 7" id="KW-0560">Oxidoreductase</keyword>
<dbReference type="GO" id="GO:0005737">
    <property type="term" value="C:cytoplasm"/>
    <property type="evidence" value="ECO:0007669"/>
    <property type="project" value="TreeGrafter"/>
</dbReference>
<dbReference type="InterPro" id="IPR001189">
    <property type="entry name" value="Mn/Fe_SOD"/>
</dbReference>
<reference evidence="11 12" key="1">
    <citation type="submission" date="2017-12" db="EMBL/GenBank/DDBJ databases">
        <title>Sequencing, de novo assembly and annotation of complete genome of a new Thraustochytrid species, strain FCC1311.</title>
        <authorList>
            <person name="Sedici K."/>
            <person name="Godart F."/>
            <person name="Aiese Cigliano R."/>
            <person name="Sanseverino W."/>
            <person name="Barakat M."/>
            <person name="Ortet P."/>
            <person name="Marechal E."/>
            <person name="Cagnac O."/>
            <person name="Amato A."/>
        </authorList>
    </citation>
    <scope>NUCLEOTIDE SEQUENCE [LARGE SCALE GENOMIC DNA]</scope>
</reference>
<keyword evidence="8" id="KW-0732">Signal</keyword>
<dbReference type="InterPro" id="IPR036324">
    <property type="entry name" value="Mn/Fe_SOD_N_sf"/>
</dbReference>
<dbReference type="FunCoup" id="A0A2R5GX41">
    <property type="interactions" value="98"/>
</dbReference>
<keyword evidence="5" id="KW-0408">Iron</keyword>
<feature type="binding site" evidence="6">
    <location>
        <position position="202"/>
    </location>
    <ligand>
        <name>Mn(2+)</name>
        <dbReference type="ChEBI" id="CHEBI:29035"/>
    </ligand>
</feature>
<evidence type="ECO:0000256" key="3">
    <source>
        <dbReference type="ARBA" id="ARBA00022723"/>
    </source>
</evidence>
<dbReference type="OrthoDB" id="239262at2759"/>
<evidence type="ECO:0000256" key="2">
    <source>
        <dbReference type="ARBA" id="ARBA00008714"/>
    </source>
</evidence>
<dbReference type="PRINTS" id="PR01703">
    <property type="entry name" value="MNSODISMTASE"/>
</dbReference>